<reference evidence="1" key="1">
    <citation type="submission" date="2023-07" db="EMBL/GenBank/DDBJ databases">
        <title>Sequencing the genomes of 1000 actinobacteria strains.</title>
        <authorList>
            <person name="Klenk H.-P."/>
        </authorList>
    </citation>
    <scope>NUCLEOTIDE SEQUENCE</scope>
    <source>
        <strain evidence="1">DSM 44707</strain>
    </source>
</reference>
<proteinExistence type="predicted"/>
<protein>
    <recommendedName>
        <fullName evidence="3">2'-5' RNA ligase superfamily protein</fullName>
    </recommendedName>
</protein>
<evidence type="ECO:0000313" key="2">
    <source>
        <dbReference type="Proteomes" id="UP001183643"/>
    </source>
</evidence>
<accession>A0AAE3YN43</accession>
<comment type="caution">
    <text evidence="1">The sequence shown here is derived from an EMBL/GenBank/DDBJ whole genome shotgun (WGS) entry which is preliminary data.</text>
</comment>
<gene>
    <name evidence="1" type="ORF">J2S41_002323</name>
</gene>
<dbReference type="InterPro" id="IPR009097">
    <property type="entry name" value="Cyclic_Pdiesterase"/>
</dbReference>
<dbReference type="EMBL" id="JAVDYB010000001">
    <property type="protein sequence ID" value="MDR7275545.1"/>
    <property type="molecule type" value="Genomic_DNA"/>
</dbReference>
<dbReference type="AlphaFoldDB" id="A0AAE3YN43"/>
<organism evidence="1 2">
    <name type="scientific">Catenuloplanes atrovinosus</name>
    <dbReference type="NCBI Taxonomy" id="137266"/>
    <lineage>
        <taxon>Bacteria</taxon>
        <taxon>Bacillati</taxon>
        <taxon>Actinomycetota</taxon>
        <taxon>Actinomycetes</taxon>
        <taxon>Micromonosporales</taxon>
        <taxon>Micromonosporaceae</taxon>
        <taxon>Catenuloplanes</taxon>
    </lineage>
</organism>
<dbReference type="SUPFAM" id="SSF55144">
    <property type="entry name" value="LigT-like"/>
    <property type="match status" value="1"/>
</dbReference>
<keyword evidence="2" id="KW-1185">Reference proteome</keyword>
<name>A0AAE3YN43_9ACTN</name>
<evidence type="ECO:0000313" key="1">
    <source>
        <dbReference type="EMBL" id="MDR7275545.1"/>
    </source>
</evidence>
<sequence>MARTVELLLDPDLDRGVRALWDRLAASGARSLATHPHATNRPHVTLAVVPSLSGLPDLGLPVPVRLGPARMLGRALVLEVSGLREVHARVWAAVGSENPLHAPDRWVPHVSLALRATPGSDALLHGLPPMSGRAVAARSYDLPTRTVVGLPAGRDSAE</sequence>
<dbReference type="Proteomes" id="UP001183643">
    <property type="component" value="Unassembled WGS sequence"/>
</dbReference>
<evidence type="ECO:0008006" key="3">
    <source>
        <dbReference type="Google" id="ProtNLM"/>
    </source>
</evidence>
<dbReference type="RefSeq" id="WP_310366625.1">
    <property type="nucleotide sequence ID" value="NZ_JAVDYB010000001.1"/>
</dbReference>